<evidence type="ECO:0000313" key="2">
    <source>
        <dbReference type="Proteomes" id="UP000568839"/>
    </source>
</evidence>
<name>A0A841PQZ5_9BACL</name>
<evidence type="ECO:0000313" key="1">
    <source>
        <dbReference type="EMBL" id="MBB6451179.1"/>
    </source>
</evidence>
<keyword evidence="2" id="KW-1185">Reference proteome</keyword>
<reference evidence="1 2" key="1">
    <citation type="submission" date="2020-08" db="EMBL/GenBank/DDBJ databases">
        <title>Genomic Encyclopedia of Type Strains, Phase IV (KMG-IV): sequencing the most valuable type-strain genomes for metagenomic binning, comparative biology and taxonomic classification.</title>
        <authorList>
            <person name="Goeker M."/>
        </authorList>
    </citation>
    <scope>NUCLEOTIDE SEQUENCE [LARGE SCALE GENOMIC DNA]</scope>
    <source>
        <strain evidence="1 2">DSM 21769</strain>
    </source>
</reference>
<organism evidence="1 2">
    <name type="scientific">Geomicrobium halophilum</name>
    <dbReference type="NCBI Taxonomy" id="549000"/>
    <lineage>
        <taxon>Bacteria</taxon>
        <taxon>Bacillati</taxon>
        <taxon>Bacillota</taxon>
        <taxon>Bacilli</taxon>
        <taxon>Bacillales</taxon>
        <taxon>Geomicrobium</taxon>
    </lineage>
</organism>
<accession>A0A841PQZ5</accession>
<dbReference type="AlphaFoldDB" id="A0A841PQZ5"/>
<dbReference type="RefSeq" id="WP_184405247.1">
    <property type="nucleotide sequence ID" value="NZ_JACHHJ010000005.1"/>
</dbReference>
<proteinExistence type="predicted"/>
<sequence length="252" mass="29971">MEKLSNYEREHIRISRELLELISESTTFLCMENTLKGHFYPLFSSFRRSLYTAETILNEDRWENSYLESLPLARTMLERYFHMAYILKEYNESAKLGKEYEDLGKFIMYRLWKYHPADDSKKFLSNFEKYSYLENQGKGDKPRSPLSMARDLDEEDYYNRTYSYLNSFIHYNPHTNFNYGSFNEDGVFVYNDIKEYKGNRISTIMLMGDIVYRLADHVNKTESSNLISNTLSSLQVNKVNLSSELFHNVSTE</sequence>
<dbReference type="InterPro" id="IPR043733">
    <property type="entry name" value="DUF5677"/>
</dbReference>
<dbReference type="EMBL" id="JACHHJ010000005">
    <property type="protein sequence ID" value="MBB6451179.1"/>
    <property type="molecule type" value="Genomic_DNA"/>
</dbReference>
<comment type="caution">
    <text evidence="1">The sequence shown here is derived from an EMBL/GenBank/DDBJ whole genome shotgun (WGS) entry which is preliminary data.</text>
</comment>
<gene>
    <name evidence="1" type="ORF">HNR44_003173</name>
</gene>
<dbReference type="Proteomes" id="UP000568839">
    <property type="component" value="Unassembled WGS sequence"/>
</dbReference>
<protein>
    <submittedName>
        <fullName evidence="1">Uncharacterized protein</fullName>
    </submittedName>
</protein>
<dbReference type="Pfam" id="PF18928">
    <property type="entry name" value="DUF5677"/>
    <property type="match status" value="1"/>
</dbReference>